<evidence type="ECO:0000313" key="3">
    <source>
        <dbReference type="Proteomes" id="UP000250321"/>
    </source>
</evidence>
<dbReference type="EMBL" id="PJQY01002311">
    <property type="protein sequence ID" value="PQP94813.1"/>
    <property type="molecule type" value="Genomic_DNA"/>
</dbReference>
<dbReference type="Proteomes" id="UP000250321">
    <property type="component" value="Unassembled WGS sequence"/>
</dbReference>
<proteinExistence type="predicted"/>
<protein>
    <submittedName>
        <fullName evidence="2">Uncharacterized protein</fullName>
    </submittedName>
</protein>
<evidence type="ECO:0000256" key="1">
    <source>
        <dbReference type="SAM" id="MobiDB-lite"/>
    </source>
</evidence>
<feature type="compositionally biased region" description="Polar residues" evidence="1">
    <location>
        <begin position="53"/>
        <end position="63"/>
    </location>
</feature>
<keyword evidence="3" id="KW-1185">Reference proteome</keyword>
<dbReference type="STRING" id="2094558.A0A314XTZ6"/>
<sequence>MATVDSLTHVDITTLSQSELHALSLCSSSSSAFNLFGAQDFVVPKIDRSVFNESAGSRRQTYSRPRRSQSDASTGHRRRVAGLHVTPKLSPVPPDDPERNENHAIIAHLKNFISQDPKFDQIDFEAAHTASFPMLLGPNHELRSGIVGFEGREDEGVKKRKRGRKPKVKVLSMEGEGYVGMEMVNKNGAAVDVSVWRMWKTLLGRS</sequence>
<dbReference type="PANTHER" id="PTHR37701:SF19">
    <property type="entry name" value="METHYL-CPG-BINDING DOMAIN PROTEIN"/>
    <property type="match status" value="1"/>
</dbReference>
<dbReference type="PANTHER" id="PTHR37701">
    <property type="entry name" value="METHYL-CPG-BINDING DOMAIN-CONTAINING PROTEIN 8"/>
    <property type="match status" value="1"/>
</dbReference>
<dbReference type="OrthoDB" id="1893318at2759"/>
<accession>A0A314XTZ6</accession>
<name>A0A314XTZ6_PRUYE</name>
<reference evidence="2 3" key="1">
    <citation type="submission" date="2018-02" db="EMBL/GenBank/DDBJ databases">
        <title>Draft genome of wild Prunus yedoensis var. nudiflora.</title>
        <authorList>
            <person name="Baek S."/>
            <person name="Kim J.-H."/>
            <person name="Choi K."/>
            <person name="Kim G.-B."/>
            <person name="Cho A."/>
            <person name="Jang H."/>
            <person name="Shin C.-H."/>
            <person name="Yu H.-J."/>
            <person name="Mun J.-H."/>
        </authorList>
    </citation>
    <scope>NUCLEOTIDE SEQUENCE [LARGE SCALE GENOMIC DNA]</scope>
    <source>
        <strain evidence="3">cv. Jeju island</strain>
        <tissue evidence="2">Leaf</tissue>
    </source>
</reference>
<evidence type="ECO:0000313" key="2">
    <source>
        <dbReference type="EMBL" id="PQP94813.1"/>
    </source>
</evidence>
<dbReference type="AlphaFoldDB" id="A0A314XTZ6"/>
<comment type="caution">
    <text evidence="2">The sequence shown here is derived from an EMBL/GenBank/DDBJ whole genome shotgun (WGS) entry which is preliminary data.</text>
</comment>
<gene>
    <name evidence="2" type="ORF">Pyn_03862</name>
</gene>
<dbReference type="InterPro" id="IPR037472">
    <property type="entry name" value="MBD8"/>
</dbReference>
<feature type="region of interest" description="Disordered" evidence="1">
    <location>
        <begin position="53"/>
        <end position="100"/>
    </location>
</feature>
<organism evidence="2 3">
    <name type="scientific">Prunus yedoensis var. nudiflora</name>
    <dbReference type="NCBI Taxonomy" id="2094558"/>
    <lineage>
        <taxon>Eukaryota</taxon>
        <taxon>Viridiplantae</taxon>
        <taxon>Streptophyta</taxon>
        <taxon>Embryophyta</taxon>
        <taxon>Tracheophyta</taxon>
        <taxon>Spermatophyta</taxon>
        <taxon>Magnoliopsida</taxon>
        <taxon>eudicotyledons</taxon>
        <taxon>Gunneridae</taxon>
        <taxon>Pentapetalae</taxon>
        <taxon>rosids</taxon>
        <taxon>fabids</taxon>
        <taxon>Rosales</taxon>
        <taxon>Rosaceae</taxon>
        <taxon>Amygdaloideae</taxon>
        <taxon>Amygdaleae</taxon>
        <taxon>Prunus</taxon>
    </lineage>
</organism>